<evidence type="ECO:0000256" key="2">
    <source>
        <dbReference type="ARBA" id="ARBA00022692"/>
    </source>
</evidence>
<feature type="transmembrane region" description="Helical" evidence="6">
    <location>
        <begin position="248"/>
        <end position="273"/>
    </location>
</feature>
<keyword evidence="9" id="KW-1185">Reference proteome</keyword>
<feature type="transmembrane region" description="Helical" evidence="6">
    <location>
        <begin position="212"/>
        <end position="228"/>
    </location>
</feature>
<dbReference type="InterPro" id="IPR022764">
    <property type="entry name" value="Peptidase_S54_rhomboid_dom"/>
</dbReference>
<sequence>MFVSCAEGVVVVQKRIAPSCATWLPRSKAPKRRLRHWPEARPLWVGYGAVSSVVFGLTIASAIKYALPGVVEYTRKSISPWSVGANALVGRCVSVRAYTVTASALISAGARKRIGKGIELSTQAPLLSDFALDAGRHPKQHYRLLTYWLFHANLPHVLFDAFFLRYALSTRSNARTRDDLPVCGRSILPLALVGVYAGGLAHRCFGGKSRALGLAGANAALLGAALAADVKLQQASEAWPVFARVMVLGMGTLIFGSSGLPVGAGFLSGFLFGEATGPQVVVKEDTAPSPRKSRAPFPSENLLLNPASP</sequence>
<dbReference type="Gene3D" id="1.20.1540.10">
    <property type="entry name" value="Rhomboid-like"/>
    <property type="match status" value="1"/>
</dbReference>
<evidence type="ECO:0000259" key="7">
    <source>
        <dbReference type="Pfam" id="PF01694"/>
    </source>
</evidence>
<evidence type="ECO:0000256" key="3">
    <source>
        <dbReference type="ARBA" id="ARBA00022989"/>
    </source>
</evidence>
<dbReference type="Proteomes" id="UP001230188">
    <property type="component" value="Unassembled WGS sequence"/>
</dbReference>
<evidence type="ECO:0000256" key="5">
    <source>
        <dbReference type="SAM" id="MobiDB-lite"/>
    </source>
</evidence>
<reference evidence="8" key="1">
    <citation type="submission" date="2023-01" db="EMBL/GenBank/DDBJ databases">
        <title>Metagenome sequencing of chrysophaentin producing Chrysophaeum taylorii.</title>
        <authorList>
            <person name="Davison J."/>
            <person name="Bewley C."/>
        </authorList>
    </citation>
    <scope>NUCLEOTIDE SEQUENCE</scope>
    <source>
        <strain evidence="8">NIES-1699</strain>
    </source>
</reference>
<dbReference type="AlphaFoldDB" id="A0AAD7XKI1"/>
<dbReference type="GO" id="GO:0016020">
    <property type="term" value="C:membrane"/>
    <property type="evidence" value="ECO:0007669"/>
    <property type="project" value="UniProtKB-SubCell"/>
</dbReference>
<evidence type="ECO:0000313" key="8">
    <source>
        <dbReference type="EMBL" id="KAJ8601696.1"/>
    </source>
</evidence>
<dbReference type="SUPFAM" id="SSF144091">
    <property type="entry name" value="Rhomboid-like"/>
    <property type="match status" value="1"/>
</dbReference>
<comment type="subcellular location">
    <subcellularLocation>
        <location evidence="1">Membrane</location>
        <topology evidence="1">Multi-pass membrane protein</topology>
    </subcellularLocation>
</comment>
<feature type="transmembrane region" description="Helical" evidence="6">
    <location>
        <begin position="145"/>
        <end position="167"/>
    </location>
</feature>
<dbReference type="Pfam" id="PF01694">
    <property type="entry name" value="Rhomboid"/>
    <property type="match status" value="1"/>
</dbReference>
<gene>
    <name evidence="8" type="ORF">CTAYLR_003189</name>
</gene>
<feature type="transmembrane region" description="Helical" evidence="6">
    <location>
        <begin position="44"/>
        <end position="67"/>
    </location>
</feature>
<dbReference type="GO" id="GO:0004252">
    <property type="term" value="F:serine-type endopeptidase activity"/>
    <property type="evidence" value="ECO:0007669"/>
    <property type="project" value="InterPro"/>
</dbReference>
<keyword evidence="2 6" id="KW-0812">Transmembrane</keyword>
<feature type="region of interest" description="Disordered" evidence="5">
    <location>
        <begin position="285"/>
        <end position="309"/>
    </location>
</feature>
<evidence type="ECO:0000313" key="9">
    <source>
        <dbReference type="Proteomes" id="UP001230188"/>
    </source>
</evidence>
<evidence type="ECO:0000256" key="1">
    <source>
        <dbReference type="ARBA" id="ARBA00004141"/>
    </source>
</evidence>
<keyword evidence="4 6" id="KW-0472">Membrane</keyword>
<keyword evidence="3 6" id="KW-1133">Transmembrane helix</keyword>
<dbReference type="EMBL" id="JAQMWT010000407">
    <property type="protein sequence ID" value="KAJ8601696.1"/>
    <property type="molecule type" value="Genomic_DNA"/>
</dbReference>
<protein>
    <recommendedName>
        <fullName evidence="7">Peptidase S54 rhomboid domain-containing protein</fullName>
    </recommendedName>
</protein>
<feature type="domain" description="Peptidase S54 rhomboid" evidence="7">
    <location>
        <begin position="139"/>
        <end position="277"/>
    </location>
</feature>
<evidence type="ECO:0000256" key="6">
    <source>
        <dbReference type="SAM" id="Phobius"/>
    </source>
</evidence>
<organism evidence="8 9">
    <name type="scientific">Chrysophaeum taylorii</name>
    <dbReference type="NCBI Taxonomy" id="2483200"/>
    <lineage>
        <taxon>Eukaryota</taxon>
        <taxon>Sar</taxon>
        <taxon>Stramenopiles</taxon>
        <taxon>Ochrophyta</taxon>
        <taxon>Pelagophyceae</taxon>
        <taxon>Pelagomonadales</taxon>
        <taxon>Pelagomonadaceae</taxon>
        <taxon>Chrysophaeum</taxon>
    </lineage>
</organism>
<comment type="caution">
    <text evidence="8">The sequence shown here is derived from an EMBL/GenBank/DDBJ whole genome shotgun (WGS) entry which is preliminary data.</text>
</comment>
<proteinExistence type="predicted"/>
<feature type="transmembrane region" description="Helical" evidence="6">
    <location>
        <begin position="187"/>
        <end position="205"/>
    </location>
</feature>
<accession>A0AAD7XKI1</accession>
<name>A0AAD7XKI1_9STRA</name>
<dbReference type="InterPro" id="IPR035952">
    <property type="entry name" value="Rhomboid-like_sf"/>
</dbReference>
<evidence type="ECO:0000256" key="4">
    <source>
        <dbReference type="ARBA" id="ARBA00023136"/>
    </source>
</evidence>